<dbReference type="Proteomes" id="UP000658514">
    <property type="component" value="Unassembled WGS sequence"/>
</dbReference>
<dbReference type="EMBL" id="JACJQH010000005">
    <property type="protein sequence ID" value="MBD2194779.1"/>
    <property type="molecule type" value="Genomic_DNA"/>
</dbReference>
<dbReference type="RefSeq" id="WP_190542173.1">
    <property type="nucleotide sequence ID" value="NZ_CAWPNO010000084.1"/>
</dbReference>
<reference evidence="1 2" key="1">
    <citation type="journal article" date="2020" name="ISME J.">
        <title>Comparative genomics reveals insights into cyanobacterial evolution and habitat adaptation.</title>
        <authorList>
            <person name="Chen M.Y."/>
            <person name="Teng W.K."/>
            <person name="Zhao L."/>
            <person name="Hu C.X."/>
            <person name="Zhou Y.K."/>
            <person name="Han B.P."/>
            <person name="Song L.R."/>
            <person name="Shu W.S."/>
        </authorList>
    </citation>
    <scope>NUCLEOTIDE SEQUENCE [LARGE SCALE GENOMIC DNA]</scope>
    <source>
        <strain evidence="1 2">FACHB-288</strain>
    </source>
</reference>
<proteinExistence type="predicted"/>
<evidence type="ECO:0000313" key="1">
    <source>
        <dbReference type="EMBL" id="MBD2194779.1"/>
    </source>
</evidence>
<evidence type="ECO:0000313" key="2">
    <source>
        <dbReference type="Proteomes" id="UP000658514"/>
    </source>
</evidence>
<sequence>MTHVIEDFIDSLKVKTGDSDARGLALSEAMPLAKPLEEKALRCPIIDPLPCQSYGLNWLWVNSSSPRHS</sequence>
<comment type="caution">
    <text evidence="1">The sequence shown here is derived from an EMBL/GenBank/DDBJ whole genome shotgun (WGS) entry which is preliminary data.</text>
</comment>
<gene>
    <name evidence="1" type="ORF">H6G24_04615</name>
</gene>
<accession>A0ABR8A5A2</accession>
<name>A0ABR8A5A2_9CYAN</name>
<protein>
    <submittedName>
        <fullName evidence="1">Uncharacterized protein</fullName>
    </submittedName>
</protein>
<keyword evidence="2" id="KW-1185">Reference proteome</keyword>
<organism evidence="1 2">
    <name type="scientific">Calothrix parietina FACHB-288</name>
    <dbReference type="NCBI Taxonomy" id="2692896"/>
    <lineage>
        <taxon>Bacteria</taxon>
        <taxon>Bacillati</taxon>
        <taxon>Cyanobacteriota</taxon>
        <taxon>Cyanophyceae</taxon>
        <taxon>Nostocales</taxon>
        <taxon>Calotrichaceae</taxon>
        <taxon>Calothrix</taxon>
    </lineage>
</organism>